<comment type="caution">
    <text evidence="2">The sequence shown here is derived from an EMBL/GenBank/DDBJ whole genome shotgun (WGS) entry which is preliminary data.</text>
</comment>
<feature type="region of interest" description="Disordered" evidence="1">
    <location>
        <begin position="1"/>
        <end position="286"/>
    </location>
</feature>
<feature type="region of interest" description="Disordered" evidence="1">
    <location>
        <begin position="341"/>
        <end position="414"/>
    </location>
</feature>
<name>A0AA40APS7_9PEZI</name>
<feature type="compositionally biased region" description="Acidic residues" evidence="1">
    <location>
        <begin position="24"/>
        <end position="42"/>
    </location>
</feature>
<feature type="compositionally biased region" description="Low complexity" evidence="1">
    <location>
        <begin position="116"/>
        <end position="148"/>
    </location>
</feature>
<gene>
    <name evidence="2" type="ORF">B0H67DRAFT_161136</name>
</gene>
<reference evidence="2" key="1">
    <citation type="submission" date="2023-06" db="EMBL/GenBank/DDBJ databases">
        <title>Genome-scale phylogeny and comparative genomics of the fungal order Sordariales.</title>
        <authorList>
            <consortium name="Lawrence Berkeley National Laboratory"/>
            <person name="Hensen N."/>
            <person name="Bonometti L."/>
            <person name="Westerberg I."/>
            <person name="Brannstrom I.O."/>
            <person name="Guillou S."/>
            <person name="Cros-Aarteil S."/>
            <person name="Calhoun S."/>
            <person name="Haridas S."/>
            <person name="Kuo A."/>
            <person name="Mondo S."/>
            <person name="Pangilinan J."/>
            <person name="Riley R."/>
            <person name="Labutti K."/>
            <person name="Andreopoulos B."/>
            <person name="Lipzen A."/>
            <person name="Chen C."/>
            <person name="Yanf M."/>
            <person name="Daum C."/>
            <person name="Ng V."/>
            <person name="Clum A."/>
            <person name="Steindorff A."/>
            <person name="Ohm R."/>
            <person name="Martin F."/>
            <person name="Silar P."/>
            <person name="Natvig D."/>
            <person name="Lalanne C."/>
            <person name="Gautier V."/>
            <person name="Ament-Velasquez S.L."/>
            <person name="Kruys A."/>
            <person name="Hutchinson M.I."/>
            <person name="Powell A.J."/>
            <person name="Barry K."/>
            <person name="Miller A.N."/>
            <person name="Grigoriev I.V."/>
            <person name="Debuchy R."/>
            <person name="Gladieux P."/>
            <person name="Thoren M.H."/>
            <person name="Johannesson H."/>
        </authorList>
    </citation>
    <scope>NUCLEOTIDE SEQUENCE</scope>
    <source>
        <strain evidence="2">SMH4607-1</strain>
    </source>
</reference>
<feature type="compositionally biased region" description="Pro residues" evidence="1">
    <location>
        <begin position="1"/>
        <end position="12"/>
    </location>
</feature>
<dbReference type="AlphaFoldDB" id="A0AA40APS7"/>
<feature type="compositionally biased region" description="Low complexity" evidence="1">
    <location>
        <begin position="250"/>
        <end position="270"/>
    </location>
</feature>
<accession>A0AA40APS7</accession>
<feature type="compositionally biased region" description="Polar residues" evidence="1">
    <location>
        <begin position="355"/>
        <end position="372"/>
    </location>
</feature>
<sequence>MPAPSDPTPPTPYKGNAVPADGEACLETDDDSLSMAESDESAELGVAESVAPQRARLVEKIGARGGSRVQPHRRRGIVPSASMPSMSRRVEDDSVARTEAPVRTSKPLPPLPRLPPSSTTSVLAASKPLPSLPSLPSSSTTSTLAKPKALLKKVSQVFQRRPKTPSVPSDVQSHAPAPTPPLEHPTLAQAPRDHSPKLETSGKEKFSIRRKVRALLGSSSVPVLASEDEADPSSDGPPTGGNEHTSFQAHPHGSDSPQPSSQPQQAEQHAPPLPLNDRPGTHNTIQYPFTIPRHLRPAEFEMVHGEPVFTGLTPPPAPAPVPEAAVLSTDQTEQLLPTKHAAESEPTFHHRGASPTGTTSALVPFSHATNPPKTEGAWSGGPGELLPSTSNRPDWSGRKGEFYPVGFPHAAASA</sequence>
<evidence type="ECO:0000313" key="2">
    <source>
        <dbReference type="EMBL" id="KAK0719697.1"/>
    </source>
</evidence>
<dbReference type="Proteomes" id="UP001172102">
    <property type="component" value="Unassembled WGS sequence"/>
</dbReference>
<evidence type="ECO:0000313" key="3">
    <source>
        <dbReference type="Proteomes" id="UP001172102"/>
    </source>
</evidence>
<organism evidence="2 3">
    <name type="scientific">Lasiosphaeris hirsuta</name>
    <dbReference type="NCBI Taxonomy" id="260670"/>
    <lineage>
        <taxon>Eukaryota</taxon>
        <taxon>Fungi</taxon>
        <taxon>Dikarya</taxon>
        <taxon>Ascomycota</taxon>
        <taxon>Pezizomycotina</taxon>
        <taxon>Sordariomycetes</taxon>
        <taxon>Sordariomycetidae</taxon>
        <taxon>Sordariales</taxon>
        <taxon>Lasiosphaeriaceae</taxon>
        <taxon>Lasiosphaeris</taxon>
    </lineage>
</organism>
<evidence type="ECO:0000256" key="1">
    <source>
        <dbReference type="SAM" id="MobiDB-lite"/>
    </source>
</evidence>
<keyword evidence="3" id="KW-1185">Reference proteome</keyword>
<dbReference type="EMBL" id="JAUKUA010000003">
    <property type="protein sequence ID" value="KAK0719697.1"/>
    <property type="molecule type" value="Genomic_DNA"/>
</dbReference>
<protein>
    <submittedName>
        <fullName evidence="2">Uncharacterized protein</fullName>
    </submittedName>
</protein>
<proteinExistence type="predicted"/>
<feature type="compositionally biased region" description="Basic and acidic residues" evidence="1">
    <location>
        <begin position="191"/>
        <end position="207"/>
    </location>
</feature>